<feature type="transmembrane region" description="Helical" evidence="1">
    <location>
        <begin position="50"/>
        <end position="69"/>
    </location>
</feature>
<evidence type="ECO:0000313" key="3">
    <source>
        <dbReference type="Proteomes" id="UP000323856"/>
    </source>
</evidence>
<accession>A0A5B0EMW1</accession>
<feature type="transmembrane region" description="Helical" evidence="1">
    <location>
        <begin position="21"/>
        <end position="38"/>
    </location>
</feature>
<dbReference type="EMBL" id="VOBL01000004">
    <property type="protein sequence ID" value="KAA0978579.1"/>
    <property type="molecule type" value="Genomic_DNA"/>
</dbReference>
<dbReference type="RefSeq" id="WP_007270219.1">
    <property type="nucleotide sequence ID" value="NZ_VOBL01000004.1"/>
</dbReference>
<comment type="caution">
    <text evidence="2">The sequence shown here is derived from an EMBL/GenBank/DDBJ whole genome shotgun (WGS) entry which is preliminary data.</text>
</comment>
<dbReference type="AlphaFoldDB" id="A0A5B0EMW1"/>
<evidence type="ECO:0000313" key="2">
    <source>
        <dbReference type="EMBL" id="KAA0978579.1"/>
    </source>
</evidence>
<sequence>MTEEQRSKPTKPFFKRRGATLMLTGIILVIVFGLFIIVGKEPGEGLATPVWIGVALGLGMTGYGLYRALAGEGMLDNPQGGSNNEPQ</sequence>
<keyword evidence="1" id="KW-0812">Transmembrane</keyword>
<organism evidence="2 3">
    <name type="scientific">Paeniglutamicibacter gangotriensis</name>
    <dbReference type="NCBI Taxonomy" id="254787"/>
    <lineage>
        <taxon>Bacteria</taxon>
        <taxon>Bacillati</taxon>
        <taxon>Actinomycetota</taxon>
        <taxon>Actinomycetes</taxon>
        <taxon>Micrococcales</taxon>
        <taxon>Micrococcaceae</taxon>
        <taxon>Paeniglutamicibacter</taxon>
    </lineage>
</organism>
<proteinExistence type="predicted"/>
<evidence type="ECO:0000256" key="1">
    <source>
        <dbReference type="SAM" id="Phobius"/>
    </source>
</evidence>
<keyword evidence="1" id="KW-0472">Membrane</keyword>
<reference evidence="2 3" key="1">
    <citation type="submission" date="2019-07" db="EMBL/GenBank/DDBJ databases">
        <title>Analysis of the biochemical properties, biological activity and biotechnological potential of siderophores and biosurfactants produced by Antarctic psychrotolerant bacteria.</title>
        <authorList>
            <person name="Styczynski M."/>
            <person name="Krucon T."/>
            <person name="Decewicz P."/>
            <person name="Dziewit L."/>
        </authorList>
    </citation>
    <scope>NUCLEOTIDE SEQUENCE [LARGE SCALE GENOMIC DNA]</scope>
    <source>
        <strain evidence="2 3">ANT_H27</strain>
    </source>
</reference>
<protein>
    <submittedName>
        <fullName evidence="2">Uncharacterized protein</fullName>
    </submittedName>
</protein>
<name>A0A5B0EMW1_9MICC</name>
<dbReference type="Proteomes" id="UP000323856">
    <property type="component" value="Unassembled WGS sequence"/>
</dbReference>
<gene>
    <name evidence="2" type="ORF">FQ154_04910</name>
</gene>
<keyword evidence="1" id="KW-1133">Transmembrane helix</keyword>